<keyword evidence="5" id="KW-1185">Reference proteome</keyword>
<proteinExistence type="inferred from homology"/>
<dbReference type="CDD" id="cd00530">
    <property type="entry name" value="PTE"/>
    <property type="match status" value="1"/>
</dbReference>
<evidence type="ECO:0000313" key="5">
    <source>
        <dbReference type="Proteomes" id="UP001597114"/>
    </source>
</evidence>
<dbReference type="EMBL" id="JBHUCO010000009">
    <property type="protein sequence ID" value="MFD1517706.1"/>
    <property type="molecule type" value="Genomic_DNA"/>
</dbReference>
<evidence type="ECO:0000256" key="2">
    <source>
        <dbReference type="ARBA" id="ARBA00022801"/>
    </source>
</evidence>
<comment type="caution">
    <text evidence="4">The sequence shown here is derived from an EMBL/GenBank/DDBJ whole genome shotgun (WGS) entry which is preliminary data.</text>
</comment>
<sequence length="329" mass="36809">MTHVETVRGAAGTETLGRVLMHEHVFILTSDINYNFPEISGWEEDKRVDEAVERLASLRDAGIDTIVDLTVLNMGRFIPRLQKINEKVDINIIAATGLYTFDALPTFLSAVGPGTRLGGEEPMIEMFVKDIVDGIAGTGVKAAILKCCTDQPGITPGVERVLRAVAAAHRETGVPISTHTDSHTRRGLDQQDFFEREGVDLSRVVIGHSGDTTDLDYLTEIIRRGSYLGMDRFGMDLLLPFQDRVQVVATLCERGFADRMVLSHDASCYMDWSPAERVPDALRMPNWHYNHISTDVIPALKERGVTDEQLDEMLINNPRRIFEAPRERY</sequence>
<name>A0ABW4ERR1_9PSEU</name>
<dbReference type="InterPro" id="IPR032466">
    <property type="entry name" value="Metal_Hydrolase"/>
</dbReference>
<evidence type="ECO:0000313" key="4">
    <source>
        <dbReference type="EMBL" id="MFD1517706.1"/>
    </source>
</evidence>
<accession>A0ABW4ERR1</accession>
<feature type="modified residue" description="N6-carboxylysine" evidence="3">
    <location>
        <position position="146"/>
    </location>
</feature>
<evidence type="ECO:0000256" key="3">
    <source>
        <dbReference type="PROSITE-ProRule" id="PRU00679"/>
    </source>
</evidence>
<dbReference type="RefSeq" id="WP_344721400.1">
    <property type="nucleotide sequence ID" value="NZ_BAAAUS010000007.1"/>
</dbReference>
<protein>
    <submittedName>
        <fullName evidence="4">Phosphotriesterase</fullName>
    </submittedName>
</protein>
<reference evidence="5" key="1">
    <citation type="journal article" date="2019" name="Int. J. Syst. Evol. Microbiol.">
        <title>The Global Catalogue of Microorganisms (GCM) 10K type strain sequencing project: providing services to taxonomists for standard genome sequencing and annotation.</title>
        <authorList>
            <consortium name="The Broad Institute Genomics Platform"/>
            <consortium name="The Broad Institute Genome Sequencing Center for Infectious Disease"/>
            <person name="Wu L."/>
            <person name="Ma J."/>
        </authorList>
    </citation>
    <scope>NUCLEOTIDE SEQUENCE [LARGE SCALE GENOMIC DNA]</scope>
    <source>
        <strain evidence="5">CCM 7043</strain>
    </source>
</reference>
<keyword evidence="1" id="KW-0479">Metal-binding</keyword>
<gene>
    <name evidence="4" type="ORF">ACFSJD_09420</name>
</gene>
<dbReference type="PROSITE" id="PS51347">
    <property type="entry name" value="PHOSPHOTRIESTERASE_2"/>
    <property type="match status" value="1"/>
</dbReference>
<dbReference type="InterPro" id="IPR001559">
    <property type="entry name" value="Phosphotriesterase"/>
</dbReference>
<keyword evidence="2" id="KW-0378">Hydrolase</keyword>
<dbReference type="Proteomes" id="UP001597114">
    <property type="component" value="Unassembled WGS sequence"/>
</dbReference>
<organism evidence="4 5">
    <name type="scientific">Pseudonocardia yunnanensis</name>
    <dbReference type="NCBI Taxonomy" id="58107"/>
    <lineage>
        <taxon>Bacteria</taxon>
        <taxon>Bacillati</taxon>
        <taxon>Actinomycetota</taxon>
        <taxon>Actinomycetes</taxon>
        <taxon>Pseudonocardiales</taxon>
        <taxon>Pseudonocardiaceae</taxon>
        <taxon>Pseudonocardia</taxon>
    </lineage>
</organism>
<dbReference type="PANTHER" id="PTHR10819">
    <property type="entry name" value="PHOSPHOTRIESTERASE-RELATED"/>
    <property type="match status" value="1"/>
</dbReference>
<dbReference type="PANTHER" id="PTHR10819:SF3">
    <property type="entry name" value="PHOSPHOTRIESTERASE-RELATED PROTEIN"/>
    <property type="match status" value="1"/>
</dbReference>
<evidence type="ECO:0000256" key="1">
    <source>
        <dbReference type="ARBA" id="ARBA00022723"/>
    </source>
</evidence>
<dbReference type="Pfam" id="PF02126">
    <property type="entry name" value="PTE"/>
    <property type="match status" value="1"/>
</dbReference>
<comment type="similarity">
    <text evidence="3">Belongs to the metallo-dependent hydrolases superfamily. Phosphotriesterase family.</text>
</comment>
<dbReference type="Gene3D" id="3.20.20.140">
    <property type="entry name" value="Metal-dependent hydrolases"/>
    <property type="match status" value="1"/>
</dbReference>
<dbReference type="SUPFAM" id="SSF51556">
    <property type="entry name" value="Metallo-dependent hydrolases"/>
    <property type="match status" value="1"/>
</dbReference>